<dbReference type="Proteomes" id="UP001180020">
    <property type="component" value="Unassembled WGS sequence"/>
</dbReference>
<keyword evidence="5" id="KW-1185">Reference proteome</keyword>
<feature type="domain" description="CCAAT-binding factor" evidence="3">
    <location>
        <begin position="356"/>
        <end position="532"/>
    </location>
</feature>
<dbReference type="GO" id="GO:0042254">
    <property type="term" value="P:ribosome biogenesis"/>
    <property type="evidence" value="ECO:0007669"/>
    <property type="project" value="InterPro"/>
</dbReference>
<evidence type="ECO:0000256" key="2">
    <source>
        <dbReference type="SAM" id="MobiDB-lite"/>
    </source>
</evidence>
<comment type="caution">
    <text evidence="4">The sequence shown here is derived from an EMBL/GenBank/DDBJ whole genome shotgun (WGS) entry which is preliminary data.</text>
</comment>
<protein>
    <recommendedName>
        <fullName evidence="3">CCAAT-binding factor domain-containing protein</fullName>
    </recommendedName>
</protein>
<accession>A0AAV9F6V4</accession>
<dbReference type="AlphaFoldDB" id="A0AAV9F6V4"/>
<proteinExistence type="inferred from homology"/>
<dbReference type="EMBL" id="JAUJYO010000003">
    <property type="protein sequence ID" value="KAK1321695.1"/>
    <property type="molecule type" value="Genomic_DNA"/>
</dbReference>
<organism evidence="4 5">
    <name type="scientific">Acorus calamus</name>
    <name type="common">Sweet flag</name>
    <dbReference type="NCBI Taxonomy" id="4465"/>
    <lineage>
        <taxon>Eukaryota</taxon>
        <taxon>Viridiplantae</taxon>
        <taxon>Streptophyta</taxon>
        <taxon>Embryophyta</taxon>
        <taxon>Tracheophyta</taxon>
        <taxon>Spermatophyta</taxon>
        <taxon>Magnoliopsida</taxon>
        <taxon>Liliopsida</taxon>
        <taxon>Acoraceae</taxon>
        <taxon>Acorus</taxon>
    </lineage>
</organism>
<dbReference type="InterPro" id="IPR005612">
    <property type="entry name" value="CCAAT-binding_factor"/>
</dbReference>
<gene>
    <name evidence="4" type="ORF">QJS10_CPA03g02438</name>
</gene>
<dbReference type="PANTHER" id="PTHR12455:SF0">
    <property type="entry name" value="NUCLEOLAR COMPLEX PROTEIN 4 HOMOLOG"/>
    <property type="match status" value="1"/>
</dbReference>
<sequence length="619" mass="69392">MASPPPAKKPKRTKRSSSSSAATLDDLKTLGRELLSSRAHINNLPIILHSLSPSSPPGHSLEALITLQSFFTPLLPDIPSSSSPLSNSVDGGEKDSEKVYKAWLRSRFDEFIQALIDVVVSSETEDTLRDVVLDALMEFVKLGKGGKFQSAIYHKFLRRIVLATSSIDHLMDLLASRYFKYIDFRFFTYVSLNKIVKDCKSTNVTENKREELNDDGDEHISTSSDMGLIYRKIHDILSRIPTFEGLGGESCYEKWSPLGLSSKKARKISSKISVNNNKAHESNNPQNDDVSAAHLDKKLKLKFTKAWISFLRLPLPVDVYKEVLSTLHQIVIPHISNPVMLCDFLTRSYDIGGVISVMALSGLFILMTQHGLEYPNFYEKLYALLNPSIFMAKHRGRFFQLLDSCLKSPLLPAYLAAAFAKKLSRLSLSVPPSGALVIVAVIHNLLRRHPSINFLVHRVIEEDTNGGVPKESNESGDNLLESSTSIDRASRRGIDYYNVEESDPVKSNAMRSSLWEVDTLRHHYCPAVSRFVASLENDLTIRAKTTEVAVKDFCSGSYATIFREETRRRIKQVPLAFYQVTPTSLFSETDFPGWTFKDQLSDKLGLEINGGEILEARNI</sequence>
<evidence type="ECO:0000313" key="5">
    <source>
        <dbReference type="Proteomes" id="UP001180020"/>
    </source>
</evidence>
<feature type="region of interest" description="Disordered" evidence="2">
    <location>
        <begin position="1"/>
        <end position="22"/>
    </location>
</feature>
<dbReference type="InterPro" id="IPR027193">
    <property type="entry name" value="Noc4"/>
</dbReference>
<dbReference type="GO" id="GO:0030692">
    <property type="term" value="C:Noc4p-Nop14p complex"/>
    <property type="evidence" value="ECO:0007669"/>
    <property type="project" value="TreeGrafter"/>
</dbReference>
<evidence type="ECO:0000259" key="3">
    <source>
        <dbReference type="Pfam" id="PF03914"/>
    </source>
</evidence>
<evidence type="ECO:0000256" key="1">
    <source>
        <dbReference type="ARBA" id="ARBA00007797"/>
    </source>
</evidence>
<reference evidence="4" key="1">
    <citation type="journal article" date="2023" name="Nat. Commun.">
        <title>Diploid and tetraploid genomes of Acorus and the evolution of monocots.</title>
        <authorList>
            <person name="Ma L."/>
            <person name="Liu K.W."/>
            <person name="Li Z."/>
            <person name="Hsiao Y.Y."/>
            <person name="Qi Y."/>
            <person name="Fu T."/>
            <person name="Tang G.D."/>
            <person name="Zhang D."/>
            <person name="Sun W.H."/>
            <person name="Liu D.K."/>
            <person name="Li Y."/>
            <person name="Chen G.Z."/>
            <person name="Liu X.D."/>
            <person name="Liao X.Y."/>
            <person name="Jiang Y.T."/>
            <person name="Yu X."/>
            <person name="Hao Y."/>
            <person name="Huang J."/>
            <person name="Zhao X.W."/>
            <person name="Ke S."/>
            <person name="Chen Y.Y."/>
            <person name="Wu W.L."/>
            <person name="Hsu J.L."/>
            <person name="Lin Y.F."/>
            <person name="Huang M.D."/>
            <person name="Li C.Y."/>
            <person name="Huang L."/>
            <person name="Wang Z.W."/>
            <person name="Zhao X."/>
            <person name="Zhong W.Y."/>
            <person name="Peng D.H."/>
            <person name="Ahmad S."/>
            <person name="Lan S."/>
            <person name="Zhang J.S."/>
            <person name="Tsai W.C."/>
            <person name="Van de Peer Y."/>
            <person name="Liu Z.J."/>
        </authorList>
    </citation>
    <scope>NUCLEOTIDE SEQUENCE</scope>
    <source>
        <strain evidence="4">CP</strain>
    </source>
</reference>
<comment type="similarity">
    <text evidence="1">Belongs to the CBF/MAK21 family.</text>
</comment>
<dbReference type="GO" id="GO:0032040">
    <property type="term" value="C:small-subunit processome"/>
    <property type="evidence" value="ECO:0007669"/>
    <property type="project" value="TreeGrafter"/>
</dbReference>
<reference evidence="4" key="2">
    <citation type="submission" date="2023-06" db="EMBL/GenBank/DDBJ databases">
        <authorList>
            <person name="Ma L."/>
            <person name="Liu K.-W."/>
            <person name="Li Z."/>
            <person name="Hsiao Y.-Y."/>
            <person name="Qi Y."/>
            <person name="Fu T."/>
            <person name="Tang G."/>
            <person name="Zhang D."/>
            <person name="Sun W.-H."/>
            <person name="Liu D.-K."/>
            <person name="Li Y."/>
            <person name="Chen G.-Z."/>
            <person name="Liu X.-D."/>
            <person name="Liao X.-Y."/>
            <person name="Jiang Y.-T."/>
            <person name="Yu X."/>
            <person name="Hao Y."/>
            <person name="Huang J."/>
            <person name="Zhao X.-W."/>
            <person name="Ke S."/>
            <person name="Chen Y.-Y."/>
            <person name="Wu W.-L."/>
            <person name="Hsu J.-L."/>
            <person name="Lin Y.-F."/>
            <person name="Huang M.-D."/>
            <person name="Li C.-Y."/>
            <person name="Huang L."/>
            <person name="Wang Z.-W."/>
            <person name="Zhao X."/>
            <person name="Zhong W.-Y."/>
            <person name="Peng D.-H."/>
            <person name="Ahmad S."/>
            <person name="Lan S."/>
            <person name="Zhang J.-S."/>
            <person name="Tsai W.-C."/>
            <person name="Van De Peer Y."/>
            <person name="Liu Z.-J."/>
        </authorList>
    </citation>
    <scope>NUCLEOTIDE SEQUENCE</scope>
    <source>
        <strain evidence="4">CP</strain>
        <tissue evidence="4">Leaves</tissue>
    </source>
</reference>
<name>A0AAV9F6V4_ACOCL</name>
<dbReference type="Pfam" id="PF03914">
    <property type="entry name" value="CBF"/>
    <property type="match status" value="1"/>
</dbReference>
<evidence type="ECO:0000313" key="4">
    <source>
        <dbReference type="EMBL" id="KAK1321695.1"/>
    </source>
</evidence>
<dbReference type="PANTHER" id="PTHR12455">
    <property type="entry name" value="NUCLEOLAR COMPLEX PROTEIN 4"/>
    <property type="match status" value="1"/>
</dbReference>